<feature type="region of interest" description="Disordered" evidence="2">
    <location>
        <begin position="527"/>
        <end position="585"/>
    </location>
</feature>
<dbReference type="InterPro" id="IPR011059">
    <property type="entry name" value="Metal-dep_hydrolase_composite"/>
</dbReference>
<dbReference type="Proteomes" id="UP000319210">
    <property type="component" value="Unassembled WGS sequence"/>
</dbReference>
<name>A0A4Y3QW45_STRCI</name>
<dbReference type="PANTHER" id="PTHR43794:SF11">
    <property type="entry name" value="AMIDOHYDROLASE-RELATED DOMAIN-CONTAINING PROTEIN"/>
    <property type="match status" value="1"/>
</dbReference>
<dbReference type="Pfam" id="PF01979">
    <property type="entry name" value="Amidohydro_1"/>
    <property type="match status" value="1"/>
</dbReference>
<dbReference type="GO" id="GO:0016810">
    <property type="term" value="F:hydrolase activity, acting on carbon-nitrogen (but not peptide) bonds"/>
    <property type="evidence" value="ECO:0007669"/>
    <property type="project" value="InterPro"/>
</dbReference>
<evidence type="ECO:0000256" key="1">
    <source>
        <dbReference type="ARBA" id="ARBA00022801"/>
    </source>
</evidence>
<proteinExistence type="predicted"/>
<dbReference type="Gene3D" id="3.40.630.30">
    <property type="match status" value="1"/>
</dbReference>
<dbReference type="Gene3D" id="2.30.40.10">
    <property type="entry name" value="Urease, subunit C, domain 1"/>
    <property type="match status" value="1"/>
</dbReference>
<evidence type="ECO:0000256" key="2">
    <source>
        <dbReference type="SAM" id="MobiDB-lite"/>
    </source>
</evidence>
<feature type="compositionally biased region" description="Low complexity" evidence="2">
    <location>
        <begin position="567"/>
        <end position="578"/>
    </location>
</feature>
<dbReference type="SUPFAM" id="SSF51556">
    <property type="entry name" value="Metallo-dependent hydrolases"/>
    <property type="match status" value="1"/>
</dbReference>
<dbReference type="InterPro" id="IPR050287">
    <property type="entry name" value="MTA/SAH_deaminase"/>
</dbReference>
<organism evidence="4 5">
    <name type="scientific">Streptomyces cacaoi</name>
    <dbReference type="NCBI Taxonomy" id="1898"/>
    <lineage>
        <taxon>Bacteria</taxon>
        <taxon>Bacillati</taxon>
        <taxon>Actinomycetota</taxon>
        <taxon>Actinomycetes</taxon>
        <taxon>Kitasatosporales</taxon>
        <taxon>Streptomycetaceae</taxon>
        <taxon>Streptomyces</taxon>
    </lineage>
</organism>
<keyword evidence="5" id="KW-1185">Reference proteome</keyword>
<protein>
    <recommendedName>
        <fullName evidence="3">N-acetyltransferase domain-containing protein</fullName>
    </recommendedName>
</protein>
<sequence length="752" mass="79349">MTARLYRNARILTMDPALGDFDDGDLLIDGDRIAGVGTALRAPDGAETIDARGRILIPGFVDTHRHMWQGILRGIAPAHTFPQYMDDILGDHGPAMTPHQLYVGNLLSARAALASGVTTIQDISNIQDTPGHSDALVTALTESGIRAVFAYGKSFPKISAEGTVLPEDVRRVRGELLGDPHALVTMALVAEGGSDEEELANVALARELDVPVSRHFSSRQSAAHLRELGAIRPGTTFIHANGLSAEELAVIADSGSSVSVSPAIEMIMGHGYPMIAPALARRDLLVSLSVNVEVTVAGDMFTQLRAAYQAGRHAQHPAMLALDDPISDNPTGITVRDVLRMATLDGARSLGLDDRTGSLTPGKQADLVVLRADRPDVAPVHDPYSTVVLQMDRAHIDSVVVAGRDHVRAGNPVDDSSRLLADADLRPPPPHKRLTRPSSHGRRARWRAGRYRSPTRRLPSASAPSAISAISAISANTAGSSITSGRVRSACRESARTGPGHRLPAQAVPVGVSRSAARAGVRYIPAASYEHGRPRPGTRRQARTSPRWGGRRPGPLRPSCPPDATRRAPLPRTPRAPAENGPQMATWTTRPETAEDIPVLRDIVLAAFPTAEEAGLVDALRADPGAWIEGLSMVAVGDDGVPAGHALLTRCHVGGAPALALAPCAVLPSAQRTGAGSAAIRAALDAARGLGENLVVVLGHPDYYPRFGFVPASRFGIRAPFEAPDEALMALSLDPSRPVPSGTIAYPAAFGV</sequence>
<keyword evidence="1" id="KW-0378">Hydrolase</keyword>
<dbReference type="InterPro" id="IPR000182">
    <property type="entry name" value="GNAT_dom"/>
</dbReference>
<reference evidence="4 5" key="1">
    <citation type="submission" date="2019-06" db="EMBL/GenBank/DDBJ databases">
        <title>Whole genome shotgun sequence of Streptomyces cacaoi subsp. cacaoi NBRC 12748.</title>
        <authorList>
            <person name="Hosoyama A."/>
            <person name="Uohara A."/>
            <person name="Ohji S."/>
            <person name="Ichikawa N."/>
        </authorList>
    </citation>
    <scope>NUCLEOTIDE SEQUENCE [LARGE SCALE GENOMIC DNA]</scope>
    <source>
        <strain evidence="4 5">NBRC 12748</strain>
    </source>
</reference>
<evidence type="ECO:0000313" key="4">
    <source>
        <dbReference type="EMBL" id="GEB49636.1"/>
    </source>
</evidence>
<dbReference type="Gene3D" id="3.20.20.140">
    <property type="entry name" value="Metal-dependent hydrolases"/>
    <property type="match status" value="1"/>
</dbReference>
<feature type="compositionally biased region" description="Basic and acidic residues" evidence="2">
    <location>
        <begin position="415"/>
        <end position="425"/>
    </location>
</feature>
<dbReference type="NCBIfam" id="NF006056">
    <property type="entry name" value="PRK08204.1"/>
    <property type="match status" value="1"/>
</dbReference>
<dbReference type="SUPFAM" id="SSF55729">
    <property type="entry name" value="Acyl-CoA N-acyltransferases (Nat)"/>
    <property type="match status" value="1"/>
</dbReference>
<comment type="caution">
    <text evidence="4">The sequence shown here is derived from an EMBL/GenBank/DDBJ whole genome shotgun (WGS) entry which is preliminary data.</text>
</comment>
<dbReference type="EMBL" id="BJMM01000007">
    <property type="protein sequence ID" value="GEB49636.1"/>
    <property type="molecule type" value="Genomic_DNA"/>
</dbReference>
<dbReference type="PROSITE" id="PS51186">
    <property type="entry name" value="GNAT"/>
    <property type="match status" value="1"/>
</dbReference>
<dbReference type="InterPro" id="IPR032466">
    <property type="entry name" value="Metal_Hydrolase"/>
</dbReference>
<dbReference type="InterPro" id="IPR006680">
    <property type="entry name" value="Amidohydro-rel"/>
</dbReference>
<dbReference type="InterPro" id="IPR016181">
    <property type="entry name" value="Acyl_CoA_acyltransferase"/>
</dbReference>
<feature type="compositionally biased region" description="Basic residues" evidence="2">
    <location>
        <begin position="429"/>
        <end position="455"/>
    </location>
</feature>
<dbReference type="OrthoDB" id="3189065at2"/>
<gene>
    <name evidence="4" type="ORF">SCA03_21870</name>
</gene>
<dbReference type="GO" id="GO:0016747">
    <property type="term" value="F:acyltransferase activity, transferring groups other than amino-acyl groups"/>
    <property type="evidence" value="ECO:0007669"/>
    <property type="project" value="InterPro"/>
</dbReference>
<accession>A0A4Y3QW45</accession>
<dbReference type="SUPFAM" id="SSF51338">
    <property type="entry name" value="Composite domain of metallo-dependent hydrolases"/>
    <property type="match status" value="1"/>
</dbReference>
<evidence type="ECO:0000313" key="5">
    <source>
        <dbReference type="Proteomes" id="UP000319210"/>
    </source>
</evidence>
<evidence type="ECO:0000259" key="3">
    <source>
        <dbReference type="PROSITE" id="PS51186"/>
    </source>
</evidence>
<dbReference type="Pfam" id="PF00583">
    <property type="entry name" value="Acetyltransf_1"/>
    <property type="match status" value="1"/>
</dbReference>
<feature type="domain" description="N-acetyltransferase" evidence="3">
    <location>
        <begin position="587"/>
        <end position="734"/>
    </location>
</feature>
<feature type="region of interest" description="Disordered" evidence="2">
    <location>
        <begin position="408"/>
        <end position="462"/>
    </location>
</feature>
<dbReference type="PANTHER" id="PTHR43794">
    <property type="entry name" value="AMINOHYDROLASE SSNA-RELATED"/>
    <property type="match status" value="1"/>
</dbReference>
<dbReference type="AlphaFoldDB" id="A0A4Y3QW45"/>